<reference evidence="2" key="1">
    <citation type="submission" date="2021-02" db="EMBL/GenBank/DDBJ databases">
        <authorList>
            <person name="Nowell W R."/>
        </authorList>
    </citation>
    <scope>NUCLEOTIDE SEQUENCE</scope>
</reference>
<comment type="caution">
    <text evidence="2">The sequence shown here is derived from an EMBL/GenBank/DDBJ whole genome shotgun (WGS) entry which is preliminary data.</text>
</comment>
<name>A0A8S3HS15_9BILA</name>
<evidence type="ECO:0000313" key="2">
    <source>
        <dbReference type="EMBL" id="CAF5186265.1"/>
    </source>
</evidence>
<evidence type="ECO:0000313" key="3">
    <source>
        <dbReference type="Proteomes" id="UP000681720"/>
    </source>
</evidence>
<protein>
    <submittedName>
        <fullName evidence="2">Uncharacterized protein</fullName>
    </submittedName>
</protein>
<dbReference type="EMBL" id="CAJOBJ010333782">
    <property type="protein sequence ID" value="CAF5186265.1"/>
    <property type="molecule type" value="Genomic_DNA"/>
</dbReference>
<sequence>MLAQPKLLSWSAAKSRIINQLQYTSKIHEESPHHLRRSSSLQSKIPQFPLFSSRSLTQFQFDAHLQAFTYYRSIDEDEDSNNVEDMIITSLFYDDPIDPRSAIVVYFTSLHTGVIRRFFK</sequence>
<proteinExistence type="predicted"/>
<accession>A0A8S3HS15</accession>
<evidence type="ECO:0000313" key="1">
    <source>
        <dbReference type="EMBL" id="CAF5091355.1"/>
    </source>
</evidence>
<dbReference type="Proteomes" id="UP000681720">
    <property type="component" value="Unassembled WGS sequence"/>
</dbReference>
<dbReference type="Proteomes" id="UP000681967">
    <property type="component" value="Unassembled WGS sequence"/>
</dbReference>
<dbReference type="AlphaFoldDB" id="A0A8S3HS15"/>
<dbReference type="EMBL" id="CAJOBH010236164">
    <property type="protein sequence ID" value="CAF5091355.1"/>
    <property type="molecule type" value="Genomic_DNA"/>
</dbReference>
<organism evidence="2 3">
    <name type="scientific">Rotaria magnacalcarata</name>
    <dbReference type="NCBI Taxonomy" id="392030"/>
    <lineage>
        <taxon>Eukaryota</taxon>
        <taxon>Metazoa</taxon>
        <taxon>Spiralia</taxon>
        <taxon>Gnathifera</taxon>
        <taxon>Rotifera</taxon>
        <taxon>Eurotatoria</taxon>
        <taxon>Bdelloidea</taxon>
        <taxon>Philodinida</taxon>
        <taxon>Philodinidae</taxon>
        <taxon>Rotaria</taxon>
    </lineage>
</organism>
<gene>
    <name evidence="1" type="ORF">BYL167_LOCUS63205</name>
    <name evidence="2" type="ORF">GIL414_LOCUS71198</name>
</gene>